<dbReference type="PIRSF" id="PIRSF010631">
    <property type="entry name" value="A-rhamnsds"/>
    <property type="match status" value="1"/>
</dbReference>
<name>A0A0F3K8C6_9GAMM</name>
<dbReference type="GO" id="GO:0005975">
    <property type="term" value="P:carbohydrate metabolic process"/>
    <property type="evidence" value="ECO:0007669"/>
    <property type="project" value="InterPro"/>
</dbReference>
<evidence type="ECO:0000259" key="4">
    <source>
        <dbReference type="Pfam" id="PF05592"/>
    </source>
</evidence>
<evidence type="ECO:0000313" key="8">
    <source>
        <dbReference type="EMBL" id="KJV27217.1"/>
    </source>
</evidence>
<dbReference type="InterPro" id="IPR012341">
    <property type="entry name" value="6hp_glycosidase-like_sf"/>
</dbReference>
<dbReference type="InterPro" id="IPR013783">
    <property type="entry name" value="Ig-like_fold"/>
</dbReference>
<dbReference type="EMBL" id="JZRB01000050">
    <property type="protein sequence ID" value="KJV27217.1"/>
    <property type="molecule type" value="Genomic_DNA"/>
</dbReference>
<evidence type="ECO:0000256" key="2">
    <source>
        <dbReference type="ARBA" id="ARBA00012652"/>
    </source>
</evidence>
<dbReference type="InterPro" id="IPR035398">
    <property type="entry name" value="Bac_rhamnosid_C"/>
</dbReference>
<dbReference type="InterPro" id="IPR013737">
    <property type="entry name" value="Bac_rhamnosid_N"/>
</dbReference>
<dbReference type="PANTHER" id="PTHR33307">
    <property type="entry name" value="ALPHA-RHAMNOSIDASE (EUROFUNG)"/>
    <property type="match status" value="1"/>
</dbReference>
<dbReference type="Gene3D" id="2.60.420.10">
    <property type="entry name" value="Maltose phosphorylase, domain 3"/>
    <property type="match status" value="1"/>
</dbReference>
<evidence type="ECO:0000256" key="1">
    <source>
        <dbReference type="ARBA" id="ARBA00001445"/>
    </source>
</evidence>
<dbReference type="Gene3D" id="1.50.10.10">
    <property type="match status" value="1"/>
</dbReference>
<dbReference type="InterPro" id="IPR008902">
    <property type="entry name" value="Rhamnosid_concanavalin"/>
</dbReference>
<evidence type="ECO:0000313" key="9">
    <source>
        <dbReference type="Proteomes" id="UP000033651"/>
    </source>
</evidence>
<feature type="domain" description="Alpha-L-rhamnosidase concanavalin-like" evidence="4">
    <location>
        <begin position="303"/>
        <end position="399"/>
    </location>
</feature>
<dbReference type="InterPro" id="IPR035396">
    <property type="entry name" value="Bac_rhamnosid6H"/>
</dbReference>
<dbReference type="InterPro" id="IPR008928">
    <property type="entry name" value="6-hairpin_glycosidase_sf"/>
</dbReference>
<dbReference type="EC" id="3.2.1.40" evidence="2"/>
<organism evidence="8 9">
    <name type="scientific">Luteibacter yeojuensis</name>
    <dbReference type="NCBI Taxonomy" id="345309"/>
    <lineage>
        <taxon>Bacteria</taxon>
        <taxon>Pseudomonadati</taxon>
        <taxon>Pseudomonadota</taxon>
        <taxon>Gammaproteobacteria</taxon>
        <taxon>Lysobacterales</taxon>
        <taxon>Rhodanobacteraceae</taxon>
        <taxon>Luteibacter</taxon>
    </lineage>
</organism>
<accession>A0A0F3K8C6</accession>
<feature type="domain" description="Alpha-L-rhamnosidase six-hairpin glycosidase" evidence="6">
    <location>
        <begin position="406"/>
        <end position="739"/>
    </location>
</feature>
<keyword evidence="3" id="KW-0378">Hydrolase</keyword>
<dbReference type="PANTHER" id="PTHR33307:SF6">
    <property type="entry name" value="ALPHA-RHAMNOSIDASE (EUROFUNG)-RELATED"/>
    <property type="match status" value="1"/>
</dbReference>
<dbReference type="PATRIC" id="fig|345309.4.peg.3406"/>
<proteinExistence type="predicted"/>
<dbReference type="Pfam" id="PF08531">
    <property type="entry name" value="Bac_rhamnosid_N"/>
    <property type="match status" value="1"/>
</dbReference>
<evidence type="ECO:0000259" key="5">
    <source>
        <dbReference type="Pfam" id="PF08531"/>
    </source>
</evidence>
<dbReference type="SUPFAM" id="SSF48208">
    <property type="entry name" value="Six-hairpin glycosidases"/>
    <property type="match status" value="1"/>
</dbReference>
<gene>
    <name evidence="8" type="ORF">VI08_17995</name>
</gene>
<dbReference type="GO" id="GO:0030596">
    <property type="term" value="F:alpha-L-rhamnosidase activity"/>
    <property type="evidence" value="ECO:0007669"/>
    <property type="project" value="UniProtKB-EC"/>
</dbReference>
<dbReference type="Pfam" id="PF17389">
    <property type="entry name" value="Bac_rhamnosid6H"/>
    <property type="match status" value="1"/>
</dbReference>
<reference evidence="8 9" key="1">
    <citation type="submission" date="2015-03" db="EMBL/GenBank/DDBJ databases">
        <title>Draft genome sequence of Luteibacter yeojuensis strain SU11.</title>
        <authorList>
            <person name="Sulaiman J."/>
            <person name="Priya K."/>
            <person name="Chan K.-G."/>
        </authorList>
    </citation>
    <scope>NUCLEOTIDE SEQUENCE [LARGE SCALE GENOMIC DNA]</scope>
    <source>
        <strain evidence="8 9">SU11</strain>
    </source>
</reference>
<dbReference type="Pfam" id="PF25788">
    <property type="entry name" value="Ig_Rha78A_N"/>
    <property type="match status" value="1"/>
</dbReference>
<comment type="caution">
    <text evidence="8">The sequence shown here is derived from an EMBL/GenBank/DDBJ whole genome shotgun (WGS) entry which is preliminary data.</text>
</comment>
<evidence type="ECO:0000256" key="3">
    <source>
        <dbReference type="ARBA" id="ARBA00022801"/>
    </source>
</evidence>
<dbReference type="Pfam" id="PF17390">
    <property type="entry name" value="Bac_rhamnosid_C"/>
    <property type="match status" value="1"/>
</dbReference>
<evidence type="ECO:0000259" key="7">
    <source>
        <dbReference type="Pfam" id="PF17390"/>
    </source>
</evidence>
<dbReference type="Gene3D" id="2.60.120.260">
    <property type="entry name" value="Galactose-binding domain-like"/>
    <property type="match status" value="2"/>
</dbReference>
<protein>
    <recommendedName>
        <fullName evidence="2">alpha-L-rhamnosidase</fullName>
        <ecNumber evidence="2">3.2.1.40</ecNumber>
    </recommendedName>
</protein>
<dbReference type="InterPro" id="IPR016007">
    <property type="entry name" value="Alpha_rhamnosid"/>
</dbReference>
<evidence type="ECO:0000259" key="6">
    <source>
        <dbReference type="Pfam" id="PF17389"/>
    </source>
</evidence>
<keyword evidence="9" id="KW-1185">Reference proteome</keyword>
<comment type="catalytic activity">
    <reaction evidence="1">
        <text>Hydrolysis of terminal non-reducing alpha-L-rhamnose residues in alpha-L-rhamnosides.</text>
        <dbReference type="EC" id="3.2.1.40"/>
    </reaction>
</comment>
<feature type="domain" description="Alpha-L-rhamnosidase C-terminal" evidence="7">
    <location>
        <begin position="741"/>
        <end position="810"/>
    </location>
</feature>
<dbReference type="Gene3D" id="2.60.40.10">
    <property type="entry name" value="Immunoglobulins"/>
    <property type="match status" value="1"/>
</dbReference>
<feature type="domain" description="Bacterial alpha-L-rhamnosidase N-terminal" evidence="5">
    <location>
        <begin position="123"/>
        <end position="291"/>
    </location>
</feature>
<sequence length="850" mass="91807">MLDDLAPRFGWASESLRRGATQAAYELTVEPVFGGGRAWHSGVVASSQQVGVPYAGPALVPQAGYRWQVRVRDDRGQWSAWSAPATFEEGLGAAREWPAAWITGAAGAKSLPLLRRAFTLDKPVVRARLYATARGAYALRLNGQPVGDERLAPGWTDYHKRIDYQAYDVTAALREGENMLGAMLAPGWYAGSIASFGPGKYGKEPSLLARLRLDFADGSSQWITTDAAWQAHAGPLVAADMIMGEDHDARRLPAHWDEPGAAGKGWRPVRTLANADALLQAQADAPVRVTETREARRLDRQPTQGATLYDLGQNMVGVVRVRLHGKPGQRVTLRYGEMLNPDGSLYTANLRSAKATDHYTFGHDGTVDWAPAFTFHGFRYVEVSGLDDAPAASDIRGEVWGSDLPETGVLTTSSPMLNQLLSNIRWGQRGNFVSIPTDTPARDERLGWTGDINVFAPTASTLANTDGFLTKWLRDLRDTQKPDGDFPGVAPDPIGIDGGTGWADASVTVTHAVWQAYGDTHVIEENYDAMQRFMARIEAIAGPALSRTHGNYGDWLHLDDKTPLDLLGTAYLAYDARLMAGMARAIGKDADATRYATLATNAAAAFQQRYIHDGRTLSDSQTSYAMAIGMQLVDAAQATRLAGRLAERVHARHDHLSTGFLGTPWLLDALVRGGHPALAYTLLMNTDYPSWGYEVVSGATTMWERWNSLAPDGHFGDVTMNSFNHYAYGAVGDWMFRTIGGIAPAAPGYREITIVPLPGGGLGHASMRLASPYGDIASSWAVDGVHMRGDIAVPFNTTAYVTLPAARIDDVTVDGRPLTAAPGITGARADALGVHFTTGSGVYHYTATTN</sequence>
<dbReference type="Proteomes" id="UP000033651">
    <property type="component" value="Unassembled WGS sequence"/>
</dbReference>
<dbReference type="Pfam" id="PF05592">
    <property type="entry name" value="Bac_rhamnosid"/>
    <property type="match status" value="1"/>
</dbReference>
<dbReference type="AlphaFoldDB" id="A0A0F3K8C6"/>